<keyword evidence="1" id="KW-0812">Transmembrane</keyword>
<dbReference type="PATRIC" id="fig|84531.8.peg.2918"/>
<evidence type="ECO:0000256" key="1">
    <source>
        <dbReference type="SAM" id="Phobius"/>
    </source>
</evidence>
<keyword evidence="1" id="KW-1133">Transmembrane helix</keyword>
<feature type="transmembrane region" description="Helical" evidence="1">
    <location>
        <begin position="18"/>
        <end position="36"/>
    </location>
</feature>
<dbReference type="NCBIfam" id="NF045611">
    <property type="entry name" value="small_CydP"/>
    <property type="match status" value="1"/>
</dbReference>
<keyword evidence="1" id="KW-0472">Membrane</keyword>
<dbReference type="AlphaFoldDB" id="A0A0S2FBY6"/>
<dbReference type="InterPro" id="IPR054636">
    <property type="entry name" value="CydP"/>
</dbReference>
<dbReference type="KEGG" id="lab:LA76x_2906"/>
<name>A0A0S2FBY6_LYSAN</name>
<evidence type="ECO:0000313" key="2">
    <source>
        <dbReference type="EMBL" id="ALN81036.1"/>
    </source>
</evidence>
<keyword evidence="3" id="KW-1185">Reference proteome</keyword>
<reference evidence="2 3" key="1">
    <citation type="journal article" date="2015" name="BMC Genomics">
        <title>Comparative genomics and metabolic profiling of the genus Lysobacter.</title>
        <authorList>
            <person name="de Bruijn I."/>
            <person name="Cheng X."/>
            <person name="de Jager V."/>
            <person name="Exposito R.G."/>
            <person name="Watrous J."/>
            <person name="Patel N."/>
            <person name="Postma J."/>
            <person name="Dorrestein P.C."/>
            <person name="Kobayashi D."/>
            <person name="Raaijmakers J.M."/>
        </authorList>
    </citation>
    <scope>NUCLEOTIDE SEQUENCE [LARGE SCALE GENOMIC DNA]</scope>
    <source>
        <strain evidence="2 3">76</strain>
    </source>
</reference>
<protein>
    <submittedName>
        <fullName evidence="2">Uncharacterized protein</fullName>
    </submittedName>
</protein>
<dbReference type="STRING" id="84531.LA76x_2906"/>
<proteinExistence type="predicted"/>
<dbReference type="EMBL" id="CP011129">
    <property type="protein sequence ID" value="ALN81036.1"/>
    <property type="molecule type" value="Genomic_DNA"/>
</dbReference>
<evidence type="ECO:0000313" key="3">
    <source>
        <dbReference type="Proteomes" id="UP000060787"/>
    </source>
</evidence>
<gene>
    <name evidence="2" type="ORF">LA76x_2906</name>
</gene>
<organism evidence="2 3">
    <name type="scientific">Lysobacter antibioticus</name>
    <dbReference type="NCBI Taxonomy" id="84531"/>
    <lineage>
        <taxon>Bacteria</taxon>
        <taxon>Pseudomonadati</taxon>
        <taxon>Pseudomonadota</taxon>
        <taxon>Gammaproteobacteria</taxon>
        <taxon>Lysobacterales</taxon>
        <taxon>Lysobacteraceae</taxon>
        <taxon>Lysobacter</taxon>
    </lineage>
</organism>
<dbReference type="Proteomes" id="UP000060787">
    <property type="component" value="Chromosome"/>
</dbReference>
<accession>A0A0S2FBY6</accession>
<sequence>MHGPQAPSPPTRRLLRRIAATVAAKLALLIVLYLLFFSPSHRPHIDDAAVDRRLLPTR</sequence>